<dbReference type="GO" id="GO:0004074">
    <property type="term" value="F:biliverdin reductase [NAD(P)H] activity"/>
    <property type="evidence" value="ECO:0007669"/>
    <property type="project" value="TreeGrafter"/>
</dbReference>
<dbReference type="EMBL" id="JAHSPG010000011">
    <property type="protein sequence ID" value="MBV4358288.1"/>
    <property type="molecule type" value="Genomic_DNA"/>
</dbReference>
<proteinExistence type="predicted"/>
<dbReference type="Pfam" id="PF13460">
    <property type="entry name" value="NAD_binding_10"/>
    <property type="match status" value="1"/>
</dbReference>
<organism evidence="2 3">
    <name type="scientific">Pinibacter aurantiacus</name>
    <dbReference type="NCBI Taxonomy" id="2851599"/>
    <lineage>
        <taxon>Bacteria</taxon>
        <taxon>Pseudomonadati</taxon>
        <taxon>Bacteroidota</taxon>
        <taxon>Chitinophagia</taxon>
        <taxon>Chitinophagales</taxon>
        <taxon>Chitinophagaceae</taxon>
        <taxon>Pinibacter</taxon>
    </lineage>
</organism>
<evidence type="ECO:0000259" key="1">
    <source>
        <dbReference type="Pfam" id="PF13460"/>
    </source>
</evidence>
<feature type="domain" description="NAD(P)-binding" evidence="1">
    <location>
        <begin position="7"/>
        <end position="187"/>
    </location>
</feature>
<accession>A0A9E2SB99</accession>
<sequence>MKIALFGATGQVGRELAKLLLAKEDCLKALVRDSGRIEAAKNLQLIEGDVLNAVAVEECIKGCDVVYILLGTRGNKATTVYSSGTINIVMAMEKFGVRRVICLSSAGVLGYDGGFFGRIVAPLTLWRPFRDKRRQLEILSVTALDWTIVRPTEIKDKPAGVLEVNYHKMGKPSISMKSLVQFLYDQIFAKDNIHKMPIIGD</sequence>
<dbReference type="AlphaFoldDB" id="A0A9E2SB99"/>
<dbReference type="RefSeq" id="WP_217791963.1">
    <property type="nucleotide sequence ID" value="NZ_JAHSPG010000011.1"/>
</dbReference>
<keyword evidence="3" id="KW-1185">Reference proteome</keyword>
<dbReference type="Proteomes" id="UP000812270">
    <property type="component" value="Unassembled WGS sequence"/>
</dbReference>
<gene>
    <name evidence="2" type="ORF">KTO63_14075</name>
</gene>
<dbReference type="InterPro" id="IPR016040">
    <property type="entry name" value="NAD(P)-bd_dom"/>
</dbReference>
<evidence type="ECO:0000313" key="3">
    <source>
        <dbReference type="Proteomes" id="UP000812270"/>
    </source>
</evidence>
<dbReference type="PANTHER" id="PTHR43355:SF2">
    <property type="entry name" value="FLAVIN REDUCTASE (NADPH)"/>
    <property type="match status" value="1"/>
</dbReference>
<protein>
    <submittedName>
        <fullName evidence="2">NAD(P)H-binding protein</fullName>
    </submittedName>
</protein>
<name>A0A9E2SB99_9BACT</name>
<evidence type="ECO:0000313" key="2">
    <source>
        <dbReference type="EMBL" id="MBV4358288.1"/>
    </source>
</evidence>
<reference evidence="2" key="1">
    <citation type="submission" date="2021-06" db="EMBL/GenBank/DDBJ databases">
        <authorList>
            <person name="Huq M.A."/>
        </authorList>
    </citation>
    <scope>NUCLEOTIDE SEQUENCE</scope>
    <source>
        <strain evidence="2">MAH-26</strain>
    </source>
</reference>
<dbReference type="InterPro" id="IPR051606">
    <property type="entry name" value="Polyketide_Oxido-like"/>
</dbReference>
<comment type="caution">
    <text evidence="2">The sequence shown here is derived from an EMBL/GenBank/DDBJ whole genome shotgun (WGS) entry which is preliminary data.</text>
</comment>
<dbReference type="PANTHER" id="PTHR43355">
    <property type="entry name" value="FLAVIN REDUCTASE (NADPH)"/>
    <property type="match status" value="1"/>
</dbReference>
<dbReference type="GO" id="GO:0042602">
    <property type="term" value="F:riboflavin reductase (NADPH) activity"/>
    <property type="evidence" value="ECO:0007669"/>
    <property type="project" value="TreeGrafter"/>
</dbReference>